<dbReference type="Proteomes" id="UP001152797">
    <property type="component" value="Unassembled WGS sequence"/>
</dbReference>
<keyword evidence="4" id="KW-1185">Reference proteome</keyword>
<comment type="caution">
    <text evidence="2">The sequence shown here is derived from an EMBL/GenBank/DDBJ whole genome shotgun (WGS) entry which is preliminary data.</text>
</comment>
<dbReference type="OrthoDB" id="416773at2759"/>
<organism evidence="2">
    <name type="scientific">Cladocopium goreaui</name>
    <dbReference type="NCBI Taxonomy" id="2562237"/>
    <lineage>
        <taxon>Eukaryota</taxon>
        <taxon>Sar</taxon>
        <taxon>Alveolata</taxon>
        <taxon>Dinophyceae</taxon>
        <taxon>Suessiales</taxon>
        <taxon>Symbiodiniaceae</taxon>
        <taxon>Cladocopium</taxon>
    </lineage>
</organism>
<dbReference type="EMBL" id="CAMXCT020006657">
    <property type="protein sequence ID" value="CAL1171208.1"/>
    <property type="molecule type" value="Genomic_DNA"/>
</dbReference>
<proteinExistence type="predicted"/>
<accession>A0A9P1GMZ6</accession>
<evidence type="ECO:0000313" key="2">
    <source>
        <dbReference type="EMBL" id="CAI4017833.1"/>
    </source>
</evidence>
<dbReference type="EMBL" id="CAMXCT030006657">
    <property type="protein sequence ID" value="CAL4805145.1"/>
    <property type="molecule type" value="Genomic_DNA"/>
</dbReference>
<dbReference type="AlphaFoldDB" id="A0A9P1GMZ6"/>
<name>A0A9P1GMZ6_9DINO</name>
<dbReference type="EMBL" id="CAMXCT010006657">
    <property type="protein sequence ID" value="CAI4017833.1"/>
    <property type="molecule type" value="Genomic_DNA"/>
</dbReference>
<evidence type="ECO:0000313" key="4">
    <source>
        <dbReference type="Proteomes" id="UP001152797"/>
    </source>
</evidence>
<evidence type="ECO:0000256" key="1">
    <source>
        <dbReference type="SAM" id="Coils"/>
    </source>
</evidence>
<protein>
    <submittedName>
        <fullName evidence="2">Uncharacterized protein</fullName>
    </submittedName>
</protein>
<reference evidence="3" key="2">
    <citation type="submission" date="2024-04" db="EMBL/GenBank/DDBJ databases">
        <authorList>
            <person name="Chen Y."/>
            <person name="Shah S."/>
            <person name="Dougan E. K."/>
            <person name="Thang M."/>
            <person name="Chan C."/>
        </authorList>
    </citation>
    <scope>NUCLEOTIDE SEQUENCE [LARGE SCALE GENOMIC DNA]</scope>
</reference>
<reference evidence="2" key="1">
    <citation type="submission" date="2022-10" db="EMBL/GenBank/DDBJ databases">
        <authorList>
            <person name="Chen Y."/>
            <person name="Dougan E. K."/>
            <person name="Chan C."/>
            <person name="Rhodes N."/>
            <person name="Thang M."/>
        </authorList>
    </citation>
    <scope>NUCLEOTIDE SEQUENCE</scope>
</reference>
<gene>
    <name evidence="2" type="ORF">C1SCF055_LOCUS42445</name>
</gene>
<feature type="coiled-coil region" evidence="1">
    <location>
        <begin position="29"/>
        <end position="63"/>
    </location>
</feature>
<keyword evidence="1" id="KW-0175">Coiled coil</keyword>
<evidence type="ECO:0000313" key="3">
    <source>
        <dbReference type="EMBL" id="CAL1171208.1"/>
    </source>
</evidence>
<sequence>MALSALSANGWRKEPESLCSRISETEATAHRLQEELSTILRGLAALKEQVRDADDLAGDTETEKIRQEVDDVLRRQGTVLEEMVKSAESFPRRWAQFELNISQRKSLLLSIKARRARDQAER</sequence>